<dbReference type="AlphaFoldDB" id="A0A699YH48"/>
<feature type="non-terminal residue" evidence="1">
    <location>
        <position position="68"/>
    </location>
</feature>
<organism evidence="1 2">
    <name type="scientific">Haematococcus lacustris</name>
    <name type="common">Green alga</name>
    <name type="synonym">Haematococcus pluvialis</name>
    <dbReference type="NCBI Taxonomy" id="44745"/>
    <lineage>
        <taxon>Eukaryota</taxon>
        <taxon>Viridiplantae</taxon>
        <taxon>Chlorophyta</taxon>
        <taxon>core chlorophytes</taxon>
        <taxon>Chlorophyceae</taxon>
        <taxon>CS clade</taxon>
        <taxon>Chlamydomonadales</taxon>
        <taxon>Haematococcaceae</taxon>
        <taxon>Haematococcus</taxon>
    </lineage>
</organism>
<accession>A0A699YH48</accession>
<name>A0A699YH48_HAELA</name>
<reference evidence="1 2" key="1">
    <citation type="submission" date="2020-02" db="EMBL/GenBank/DDBJ databases">
        <title>Draft genome sequence of Haematococcus lacustris strain NIES-144.</title>
        <authorList>
            <person name="Morimoto D."/>
            <person name="Nakagawa S."/>
            <person name="Yoshida T."/>
            <person name="Sawayama S."/>
        </authorList>
    </citation>
    <scope>NUCLEOTIDE SEQUENCE [LARGE SCALE GENOMIC DNA]</scope>
    <source>
        <strain evidence="1 2">NIES-144</strain>
    </source>
</reference>
<sequence length="68" mass="7049">MEATAAVPAAQPAAALIAAPWAVPLSDPWSALLLAWFASSGQSILAARCLVEAVLRCYFNGATYADVQ</sequence>
<dbReference type="Proteomes" id="UP000485058">
    <property type="component" value="Unassembled WGS sequence"/>
</dbReference>
<proteinExistence type="predicted"/>
<protein>
    <submittedName>
        <fullName evidence="1">Uncharacterized protein</fullName>
    </submittedName>
</protein>
<evidence type="ECO:0000313" key="1">
    <source>
        <dbReference type="EMBL" id="GFH08545.1"/>
    </source>
</evidence>
<comment type="caution">
    <text evidence="1">The sequence shown here is derived from an EMBL/GenBank/DDBJ whole genome shotgun (WGS) entry which is preliminary data.</text>
</comment>
<gene>
    <name evidence="1" type="ORF">HaLaN_03525</name>
</gene>
<keyword evidence="2" id="KW-1185">Reference proteome</keyword>
<feature type="non-terminal residue" evidence="1">
    <location>
        <position position="1"/>
    </location>
</feature>
<evidence type="ECO:0000313" key="2">
    <source>
        <dbReference type="Proteomes" id="UP000485058"/>
    </source>
</evidence>
<dbReference type="EMBL" id="BLLF01000168">
    <property type="protein sequence ID" value="GFH08545.1"/>
    <property type="molecule type" value="Genomic_DNA"/>
</dbReference>